<keyword evidence="2" id="KW-1185">Reference proteome</keyword>
<dbReference type="Proteomes" id="UP000187203">
    <property type="component" value="Unassembled WGS sequence"/>
</dbReference>
<evidence type="ECO:0000313" key="2">
    <source>
        <dbReference type="Proteomes" id="UP000187203"/>
    </source>
</evidence>
<dbReference type="AlphaFoldDB" id="A0A1R3GZY2"/>
<proteinExistence type="predicted"/>
<protein>
    <submittedName>
        <fullName evidence="1">Uncharacterized protein</fullName>
    </submittedName>
</protein>
<gene>
    <name evidence="1" type="ORF">COLO4_32248</name>
</gene>
<dbReference type="EMBL" id="AWUE01021084">
    <property type="protein sequence ID" value="OMO63675.1"/>
    <property type="molecule type" value="Genomic_DNA"/>
</dbReference>
<name>A0A1R3GZY2_9ROSI</name>
<accession>A0A1R3GZY2</accession>
<evidence type="ECO:0000313" key="1">
    <source>
        <dbReference type="EMBL" id="OMO63675.1"/>
    </source>
</evidence>
<reference evidence="2" key="1">
    <citation type="submission" date="2013-09" db="EMBL/GenBank/DDBJ databases">
        <title>Corchorus olitorius genome sequencing.</title>
        <authorList>
            <person name="Alam M."/>
            <person name="Haque M.S."/>
            <person name="Islam M.S."/>
            <person name="Emdad E.M."/>
            <person name="Islam M.M."/>
            <person name="Ahmed B."/>
            <person name="Halim A."/>
            <person name="Hossen Q.M.M."/>
            <person name="Hossain M.Z."/>
            <person name="Ahmed R."/>
            <person name="Khan M.M."/>
            <person name="Islam R."/>
            <person name="Rashid M.M."/>
            <person name="Khan S.A."/>
            <person name="Rahman M.S."/>
            <person name="Alam M."/>
            <person name="Yahiya A.S."/>
            <person name="Khan M.S."/>
            <person name="Azam M.S."/>
            <person name="Haque T."/>
            <person name="Lashkar M.Z.H."/>
            <person name="Akhand A.I."/>
            <person name="Morshed G."/>
            <person name="Roy S."/>
            <person name="Uddin K.S."/>
            <person name="Rabeya T."/>
            <person name="Hossain A.S."/>
            <person name="Chowdhury A."/>
            <person name="Snigdha A.R."/>
            <person name="Mortoza M.S."/>
            <person name="Matin S.A."/>
            <person name="Hoque S.M.E."/>
            <person name="Islam M.K."/>
            <person name="Roy D.K."/>
            <person name="Haider R."/>
            <person name="Moosa M.M."/>
            <person name="Elias S.M."/>
            <person name="Hasan A.M."/>
            <person name="Jahan S."/>
            <person name="Shafiuddin M."/>
            <person name="Mahmood N."/>
            <person name="Shommy N.S."/>
        </authorList>
    </citation>
    <scope>NUCLEOTIDE SEQUENCE [LARGE SCALE GENOMIC DNA]</scope>
    <source>
        <strain evidence="2">cv. O-4</strain>
    </source>
</reference>
<sequence>MEAIIDSITKEKRTTIDHLNKVGSGGGNFRSRACAELATRGGDKKAELQFEAMDGIKVGKKKGSLLKGCYPLHRHARMI</sequence>
<organism evidence="1 2">
    <name type="scientific">Corchorus olitorius</name>
    <dbReference type="NCBI Taxonomy" id="93759"/>
    <lineage>
        <taxon>Eukaryota</taxon>
        <taxon>Viridiplantae</taxon>
        <taxon>Streptophyta</taxon>
        <taxon>Embryophyta</taxon>
        <taxon>Tracheophyta</taxon>
        <taxon>Spermatophyta</taxon>
        <taxon>Magnoliopsida</taxon>
        <taxon>eudicotyledons</taxon>
        <taxon>Gunneridae</taxon>
        <taxon>Pentapetalae</taxon>
        <taxon>rosids</taxon>
        <taxon>malvids</taxon>
        <taxon>Malvales</taxon>
        <taxon>Malvaceae</taxon>
        <taxon>Grewioideae</taxon>
        <taxon>Apeibeae</taxon>
        <taxon>Corchorus</taxon>
    </lineage>
</organism>
<comment type="caution">
    <text evidence="1">The sequence shown here is derived from an EMBL/GenBank/DDBJ whole genome shotgun (WGS) entry which is preliminary data.</text>
</comment>